<evidence type="ECO:0000313" key="2">
    <source>
        <dbReference type="Proteomes" id="UP000230094"/>
    </source>
</evidence>
<dbReference type="AlphaFoldDB" id="A0A2H0TBJ3"/>
<proteinExistence type="predicted"/>
<dbReference type="Proteomes" id="UP000230094">
    <property type="component" value="Unassembled WGS sequence"/>
</dbReference>
<comment type="caution">
    <text evidence="1">The sequence shown here is derived from an EMBL/GenBank/DDBJ whole genome shotgun (WGS) entry which is preliminary data.</text>
</comment>
<reference evidence="2" key="1">
    <citation type="submission" date="2017-09" db="EMBL/GenBank/DDBJ databases">
        <title>Depth-based differentiation of microbial function through sediment-hosted aquifers and enrichment of novel symbionts in the deep terrestrial subsurface.</title>
        <authorList>
            <person name="Probst A.J."/>
            <person name="Ladd B."/>
            <person name="Jarett J.K."/>
            <person name="Geller-Mcgrath D.E."/>
            <person name="Sieber C.M.K."/>
            <person name="Emerson J.B."/>
            <person name="Anantharaman K."/>
            <person name="Thomas B.C."/>
            <person name="Malmstrom R."/>
            <person name="Stieglmeier M."/>
            <person name="Klingl A."/>
            <person name="Woyke T."/>
            <person name="Ryan C.M."/>
            <person name="Banfield J.F."/>
        </authorList>
    </citation>
    <scope>NUCLEOTIDE SEQUENCE [LARGE SCALE GENOMIC DNA]</scope>
</reference>
<organism evidence="1 2">
    <name type="scientific">Candidatus Nomurabacteria bacterium CG10_big_fil_rev_8_21_14_0_10_35_16</name>
    <dbReference type="NCBI Taxonomy" id="1974731"/>
    <lineage>
        <taxon>Bacteria</taxon>
        <taxon>Candidatus Nomuraibacteriota</taxon>
    </lineage>
</organism>
<evidence type="ECO:0000313" key="1">
    <source>
        <dbReference type="EMBL" id="PIR68357.1"/>
    </source>
</evidence>
<protein>
    <submittedName>
        <fullName evidence="1">Uncharacterized protein</fullName>
    </submittedName>
</protein>
<accession>A0A2H0TBJ3</accession>
<dbReference type="EMBL" id="PFCQ01000007">
    <property type="protein sequence ID" value="PIR68357.1"/>
    <property type="molecule type" value="Genomic_DNA"/>
</dbReference>
<gene>
    <name evidence="1" type="ORF">COU49_01415</name>
</gene>
<sequence length="327" mass="36341">MRIKFLLIPLGVLAIFIAFLAPNVLAVSPSSISVTINPPNPAPYASVTITLSSFAANLDSVNIVWLEDGKTVLSGVGKKSYSTTTKKENVETRIEARIFLPDGEINKNISIRPAVMVLLWQANDSYVPPFYKGKALPTADSEIKIVAMPEIVVSGSKITPDKMTYSWKLDYNNQPSDSGYGKNAFVFTNDYLESSNTVSVVASTTNQQHSSEASINVTTVNPEISFYKKDAILGTLWERALFNNYLIQGEEIVIAEPYFISPKNWRRPELIFNWSINNRSVVVPNYLKNLMSLKTAEGVTGTSILRLNIENTDKIFQTAKKEINIQF</sequence>
<name>A0A2H0TBJ3_9BACT</name>